<dbReference type="InterPro" id="IPR038670">
    <property type="entry name" value="HslJ-like_sf"/>
</dbReference>
<keyword evidence="3" id="KW-1185">Reference proteome</keyword>
<dbReference type="OrthoDB" id="880459at2"/>
<organism evidence="2 3">
    <name type="scientific">Flavobacterium cheongpyeongense</name>
    <dbReference type="NCBI Taxonomy" id="2212651"/>
    <lineage>
        <taxon>Bacteria</taxon>
        <taxon>Pseudomonadati</taxon>
        <taxon>Bacteroidota</taxon>
        <taxon>Flavobacteriia</taxon>
        <taxon>Flavobacteriales</taxon>
        <taxon>Flavobacteriaceae</taxon>
        <taxon>Flavobacterium</taxon>
    </lineage>
</organism>
<dbReference type="InterPro" id="IPR005184">
    <property type="entry name" value="DUF306_Meta_HslJ"/>
</dbReference>
<dbReference type="Pfam" id="PF03724">
    <property type="entry name" value="META"/>
    <property type="match status" value="1"/>
</dbReference>
<dbReference type="PROSITE" id="PS51257">
    <property type="entry name" value="PROKAR_LIPOPROTEIN"/>
    <property type="match status" value="1"/>
</dbReference>
<gene>
    <name evidence="2" type="ORF">DMB65_01450</name>
</gene>
<feature type="domain" description="DUF306" evidence="1">
    <location>
        <begin position="31"/>
        <end position="142"/>
    </location>
</feature>
<dbReference type="PANTHER" id="PTHR35535:SF2">
    <property type="entry name" value="DUF306 DOMAIN-CONTAINING PROTEIN"/>
    <property type="match status" value="1"/>
</dbReference>
<dbReference type="Gene3D" id="2.40.128.270">
    <property type="match status" value="1"/>
</dbReference>
<dbReference type="PANTHER" id="PTHR35535">
    <property type="entry name" value="HEAT SHOCK PROTEIN HSLJ"/>
    <property type="match status" value="1"/>
</dbReference>
<evidence type="ECO:0000313" key="3">
    <source>
        <dbReference type="Proteomes" id="UP000247903"/>
    </source>
</evidence>
<proteinExistence type="predicted"/>
<sequence>MKILCTLALFSFLIISCNVFKCKKKDAVSKLEGNWELTDITGSQIAFDGLYPNKKPTINFNTKENLVSGNNSCNFYTGKSNVTENKIDFTQPMAATKMMCLDGDGQGEQVYMSTLESVTSYTITDGGKTLNLISGDTARMRFTKK</sequence>
<dbReference type="AlphaFoldDB" id="A0A2V4C9L8"/>
<evidence type="ECO:0000259" key="1">
    <source>
        <dbReference type="Pfam" id="PF03724"/>
    </source>
</evidence>
<dbReference type="Proteomes" id="UP000247903">
    <property type="component" value="Unassembled WGS sequence"/>
</dbReference>
<protein>
    <submittedName>
        <fullName evidence="2">META domain-containing protein</fullName>
    </submittedName>
</protein>
<reference evidence="2 3" key="1">
    <citation type="submission" date="2018-05" db="EMBL/GenBank/DDBJ databases">
        <title>Flavobacterium sp. strain IMCC34759, incomplete genome.</title>
        <authorList>
            <person name="Joung Y."/>
            <person name="Cho J."/>
        </authorList>
    </citation>
    <scope>NUCLEOTIDE SEQUENCE [LARGE SCALE GENOMIC DNA]</scope>
    <source>
        <strain evidence="2 3">IMCC34759</strain>
    </source>
</reference>
<dbReference type="EMBL" id="QJHK01000001">
    <property type="protein sequence ID" value="PXY42874.1"/>
    <property type="molecule type" value="Genomic_DNA"/>
</dbReference>
<comment type="caution">
    <text evidence="2">The sequence shown here is derived from an EMBL/GenBank/DDBJ whole genome shotgun (WGS) entry which is preliminary data.</text>
</comment>
<evidence type="ECO:0000313" key="2">
    <source>
        <dbReference type="EMBL" id="PXY42874.1"/>
    </source>
</evidence>
<dbReference type="InterPro" id="IPR053147">
    <property type="entry name" value="Hsp_HslJ-like"/>
</dbReference>
<name>A0A2V4C9L8_9FLAO</name>
<accession>A0A2V4C9L8</accession>